<sequence>MEKEKDKKTVPNVVFGTSLNALPQCTIPDHGTIPQILVDTCIYLEQHIHTEGLFRKSGSVIRLKALKAKVDQGVNCINMAPPCDVAGLVKCFFRELPEPVLPTELHEAFIKSQQLQNNEKIYTTILLSCLLPEKNANTLHYFLSFLKNVSLRSKDNKMDSKNLAVVFAPNFFHSGDGGDKVTALTEKRLQLQAAAVHTLIDSFQEIGHVPDIVLEKIPAMLGVDVGSSSSSLDNIEDGDGPLTEGCKRRRRRSVGDIVSGALSKLKANRTPSGTPQPDTSGMVESGKAGCFSPRVSRKEIVRKSLRLRFGLGKIRDTVSYNTNYICIASHIRRISQGSI</sequence>
<reference evidence="3" key="5">
    <citation type="submission" date="2025-09" db="UniProtKB">
        <authorList>
            <consortium name="Ensembl"/>
        </authorList>
    </citation>
    <scope>IDENTIFICATION</scope>
</reference>
<reference evidence="4" key="3">
    <citation type="journal article" date="2014" name="Nature">
        <title>Elephant shark genome provides unique insights into gnathostome evolution.</title>
        <authorList>
            <consortium name="International Elephant Shark Genome Sequencing Consortium"/>
            <person name="Venkatesh B."/>
            <person name="Lee A.P."/>
            <person name="Ravi V."/>
            <person name="Maurya A.K."/>
            <person name="Lian M.M."/>
            <person name="Swann J.B."/>
            <person name="Ohta Y."/>
            <person name="Flajnik M.F."/>
            <person name="Sutoh Y."/>
            <person name="Kasahara M."/>
            <person name="Hoon S."/>
            <person name="Gangu V."/>
            <person name="Roy S.W."/>
            <person name="Irimia M."/>
            <person name="Korzh V."/>
            <person name="Kondrychyn I."/>
            <person name="Lim Z.W."/>
            <person name="Tay B.H."/>
            <person name="Tohari S."/>
            <person name="Kong K.W."/>
            <person name="Ho S."/>
            <person name="Lorente-Galdos B."/>
            <person name="Quilez J."/>
            <person name="Marques-Bonet T."/>
            <person name="Raney B.J."/>
            <person name="Ingham P.W."/>
            <person name="Tay A."/>
            <person name="Hillier L.W."/>
            <person name="Minx P."/>
            <person name="Boehm T."/>
            <person name="Wilson R.K."/>
            <person name="Brenner S."/>
            <person name="Warren W.C."/>
        </authorList>
    </citation>
    <scope>NUCLEOTIDE SEQUENCE [LARGE SCALE GENOMIC DNA]</scope>
</reference>
<dbReference type="InterPro" id="IPR008936">
    <property type="entry name" value="Rho_GTPase_activation_prot"/>
</dbReference>
<dbReference type="OMA" id="CIASHIR"/>
<organism evidence="3 4">
    <name type="scientific">Callorhinchus milii</name>
    <name type="common">Ghost shark</name>
    <dbReference type="NCBI Taxonomy" id="7868"/>
    <lineage>
        <taxon>Eukaryota</taxon>
        <taxon>Metazoa</taxon>
        <taxon>Chordata</taxon>
        <taxon>Craniata</taxon>
        <taxon>Vertebrata</taxon>
        <taxon>Chondrichthyes</taxon>
        <taxon>Holocephali</taxon>
        <taxon>Chimaeriformes</taxon>
        <taxon>Callorhinchidae</taxon>
        <taxon>Callorhinchus</taxon>
    </lineage>
</organism>
<dbReference type="PANTHER" id="PTHR15670:SF4">
    <property type="entry name" value="RHO GTPASE-ACTIVATING PROTEIN 11A"/>
    <property type="match status" value="1"/>
</dbReference>
<dbReference type="Gene3D" id="1.10.555.10">
    <property type="entry name" value="Rho GTPase activation protein"/>
    <property type="match status" value="1"/>
</dbReference>
<evidence type="ECO:0000256" key="1">
    <source>
        <dbReference type="SAM" id="MobiDB-lite"/>
    </source>
</evidence>
<dbReference type="Pfam" id="PF00620">
    <property type="entry name" value="RhoGAP"/>
    <property type="match status" value="1"/>
</dbReference>
<feature type="region of interest" description="Disordered" evidence="1">
    <location>
        <begin position="232"/>
        <end position="252"/>
    </location>
</feature>
<dbReference type="InParanoid" id="A0A4W3HF24"/>
<dbReference type="STRING" id="7868.ENSCMIP00000014501"/>
<dbReference type="InterPro" id="IPR000198">
    <property type="entry name" value="RhoGAP_dom"/>
</dbReference>
<feature type="domain" description="Rho-GAP" evidence="2">
    <location>
        <begin position="17"/>
        <end position="207"/>
    </location>
</feature>
<dbReference type="GeneTree" id="ENSGT00940000155312"/>
<dbReference type="GO" id="GO:0007165">
    <property type="term" value="P:signal transduction"/>
    <property type="evidence" value="ECO:0007669"/>
    <property type="project" value="InterPro"/>
</dbReference>
<proteinExistence type="predicted"/>
<dbReference type="InterPro" id="IPR042869">
    <property type="entry name" value="ARHGAP11A/B"/>
</dbReference>
<feature type="region of interest" description="Disordered" evidence="1">
    <location>
        <begin position="265"/>
        <end position="288"/>
    </location>
</feature>
<reference evidence="3" key="4">
    <citation type="submission" date="2025-08" db="UniProtKB">
        <authorList>
            <consortium name="Ensembl"/>
        </authorList>
    </citation>
    <scope>IDENTIFICATION</scope>
</reference>
<dbReference type="Ensembl" id="ENSCMIT00000014811.1">
    <property type="protein sequence ID" value="ENSCMIP00000014501.1"/>
    <property type="gene ID" value="ENSCMIG00000007175.1"/>
</dbReference>
<evidence type="ECO:0000313" key="4">
    <source>
        <dbReference type="Proteomes" id="UP000314986"/>
    </source>
</evidence>
<evidence type="ECO:0000259" key="2">
    <source>
        <dbReference type="PROSITE" id="PS50238"/>
    </source>
</evidence>
<keyword evidence="4" id="KW-1185">Reference proteome</keyword>
<dbReference type="SMART" id="SM00324">
    <property type="entry name" value="RhoGAP"/>
    <property type="match status" value="1"/>
</dbReference>
<dbReference type="Proteomes" id="UP000314986">
    <property type="component" value="Unassembled WGS sequence"/>
</dbReference>
<feature type="compositionally biased region" description="Polar residues" evidence="1">
    <location>
        <begin position="269"/>
        <end position="279"/>
    </location>
</feature>
<protein>
    <submittedName>
        <fullName evidence="3">Rho GTPase activating protein 11B</fullName>
    </submittedName>
</protein>
<evidence type="ECO:0000313" key="3">
    <source>
        <dbReference type="Ensembl" id="ENSCMIP00000014501.1"/>
    </source>
</evidence>
<dbReference type="AlphaFoldDB" id="A0A4W3HF24"/>
<accession>A0A4W3HF24</accession>
<reference evidence="4" key="1">
    <citation type="journal article" date="2006" name="Science">
        <title>Ancient noncoding elements conserved in the human genome.</title>
        <authorList>
            <person name="Venkatesh B."/>
            <person name="Kirkness E.F."/>
            <person name="Loh Y.H."/>
            <person name="Halpern A.L."/>
            <person name="Lee A.P."/>
            <person name="Johnson J."/>
            <person name="Dandona N."/>
            <person name="Viswanathan L.D."/>
            <person name="Tay A."/>
            <person name="Venter J.C."/>
            <person name="Strausberg R.L."/>
            <person name="Brenner S."/>
        </authorList>
    </citation>
    <scope>NUCLEOTIDE SEQUENCE [LARGE SCALE GENOMIC DNA]</scope>
</reference>
<dbReference type="SUPFAM" id="SSF48350">
    <property type="entry name" value="GTPase activation domain, GAP"/>
    <property type="match status" value="1"/>
</dbReference>
<dbReference type="GO" id="GO:0005096">
    <property type="term" value="F:GTPase activator activity"/>
    <property type="evidence" value="ECO:0007669"/>
    <property type="project" value="TreeGrafter"/>
</dbReference>
<dbReference type="PROSITE" id="PS50238">
    <property type="entry name" value="RHOGAP"/>
    <property type="match status" value="1"/>
</dbReference>
<dbReference type="PANTHER" id="PTHR15670">
    <property type="entry name" value="RHO GTPASE ACTIVATING PROTEIN 11A"/>
    <property type="match status" value="1"/>
</dbReference>
<name>A0A4W3HF24_CALMI</name>
<reference evidence="4" key="2">
    <citation type="journal article" date="2007" name="PLoS Biol.">
        <title>Survey sequencing and comparative analysis of the elephant shark (Callorhinchus milii) genome.</title>
        <authorList>
            <person name="Venkatesh B."/>
            <person name="Kirkness E.F."/>
            <person name="Loh Y.H."/>
            <person name="Halpern A.L."/>
            <person name="Lee A.P."/>
            <person name="Johnson J."/>
            <person name="Dandona N."/>
            <person name="Viswanathan L.D."/>
            <person name="Tay A."/>
            <person name="Venter J.C."/>
            <person name="Strausberg R.L."/>
            <person name="Brenner S."/>
        </authorList>
    </citation>
    <scope>NUCLEOTIDE SEQUENCE [LARGE SCALE GENOMIC DNA]</scope>
</reference>